<organism evidence="2 3">
    <name type="scientific">Sphingomonas melonis</name>
    <dbReference type="NCBI Taxonomy" id="152682"/>
    <lineage>
        <taxon>Bacteria</taxon>
        <taxon>Pseudomonadati</taxon>
        <taxon>Pseudomonadota</taxon>
        <taxon>Alphaproteobacteria</taxon>
        <taxon>Sphingomonadales</taxon>
        <taxon>Sphingomonadaceae</taxon>
        <taxon>Sphingomonas</taxon>
    </lineage>
</organism>
<name>A0A0D1KS49_9SPHN</name>
<keyword evidence="1" id="KW-0732">Signal</keyword>
<feature type="signal peptide" evidence="1">
    <location>
        <begin position="1"/>
        <end position="20"/>
    </location>
</feature>
<evidence type="ECO:0000313" key="3">
    <source>
        <dbReference type="Proteomes" id="UP000033203"/>
    </source>
</evidence>
<evidence type="ECO:0000313" key="2">
    <source>
        <dbReference type="EMBL" id="KIU27359.1"/>
    </source>
</evidence>
<dbReference type="EMBL" id="JXTP01000048">
    <property type="protein sequence ID" value="KIU27359.1"/>
    <property type="molecule type" value="Genomic_DNA"/>
</dbReference>
<evidence type="ECO:0000256" key="1">
    <source>
        <dbReference type="SAM" id="SignalP"/>
    </source>
</evidence>
<dbReference type="SUPFAM" id="SSF48452">
    <property type="entry name" value="TPR-like"/>
    <property type="match status" value="1"/>
</dbReference>
<sequence>MMRWAAIVLAGLAITGTARAEVLHVAGVFGANARAASLLPTIGIGPFDGAYGGTLADAIERRLSKLGADGVPHAVLVPAGLRPDGLLSGHTGVNVSTNDYTESRERCVEKNKDGKCVAKQRYQVRCTNRTIDIRADLVLREARSGEKPYDTTKTRHDFSSWCEDRGVASDVGFTVGSMADSIAQEVRLDLAPHAEDYKVRVREERDGLPPDIAKQFKAAVHLTKSDEHAACDAFAAIDKAVPDQGSTTFNLALCAEAAGRYAEAADRYTRARLFAPDAGSAVSKGLERVASLAAGRDDVAIMRARPPVRGTGF</sequence>
<dbReference type="Proteomes" id="UP000033203">
    <property type="component" value="Unassembled WGS sequence"/>
</dbReference>
<dbReference type="PATRIC" id="fig|1549858.7.peg.1474"/>
<proteinExistence type="predicted"/>
<feature type="chain" id="PRO_5002232183" description="Tetratricopeptide repeat protein" evidence="1">
    <location>
        <begin position="21"/>
        <end position="313"/>
    </location>
</feature>
<accession>A0A0D1KS49</accession>
<protein>
    <recommendedName>
        <fullName evidence="4">Tetratricopeptide repeat protein</fullName>
    </recommendedName>
</protein>
<reference evidence="2 3" key="1">
    <citation type="submission" date="2015-01" db="EMBL/GenBank/DDBJ databases">
        <title>Genome of Sphingomonas taxi strain 30a.</title>
        <authorList>
            <person name="Eevers N."/>
            <person name="Van Hamme J."/>
            <person name="Bottos E."/>
            <person name="Weyens N."/>
            <person name="Vangronsveld J."/>
        </authorList>
    </citation>
    <scope>NUCLEOTIDE SEQUENCE [LARGE SCALE GENOMIC DNA]</scope>
    <source>
        <strain evidence="2 3">30a</strain>
    </source>
</reference>
<dbReference type="InterPro" id="IPR011990">
    <property type="entry name" value="TPR-like_helical_dom_sf"/>
</dbReference>
<dbReference type="AlphaFoldDB" id="A0A0D1KS49"/>
<evidence type="ECO:0008006" key="4">
    <source>
        <dbReference type="Google" id="ProtNLM"/>
    </source>
</evidence>
<comment type="caution">
    <text evidence="2">The sequence shown here is derived from an EMBL/GenBank/DDBJ whole genome shotgun (WGS) entry which is preliminary data.</text>
</comment>
<gene>
    <name evidence="2" type="ORF">SR41_10550</name>
</gene>